<reference evidence="2 3" key="2">
    <citation type="journal article" date="2019" name="G3 (Bethesda)">
        <title>Hybrid Assembly of the Genome of the Entomopathogenic Nematode Steinernema carpocapsae Identifies the X-Chromosome.</title>
        <authorList>
            <person name="Serra L."/>
            <person name="Macchietto M."/>
            <person name="Macias-Munoz A."/>
            <person name="McGill C.J."/>
            <person name="Rodriguez I.M."/>
            <person name="Rodriguez B."/>
            <person name="Murad R."/>
            <person name="Mortazavi A."/>
        </authorList>
    </citation>
    <scope>NUCLEOTIDE SEQUENCE [LARGE SCALE GENOMIC DNA]</scope>
    <source>
        <strain evidence="2 3">ALL</strain>
    </source>
</reference>
<feature type="chain" id="PRO_5020429058" description="Secreted protein" evidence="1">
    <location>
        <begin position="24"/>
        <end position="104"/>
    </location>
</feature>
<accession>A0A4V6A580</accession>
<comment type="caution">
    <text evidence="2">The sequence shown here is derived from an EMBL/GenBank/DDBJ whole genome shotgun (WGS) entry which is preliminary data.</text>
</comment>
<proteinExistence type="predicted"/>
<name>A0A4V6A580_STECR</name>
<evidence type="ECO:0000313" key="3">
    <source>
        <dbReference type="Proteomes" id="UP000298663"/>
    </source>
</evidence>
<keyword evidence="3" id="KW-1185">Reference proteome</keyword>
<gene>
    <name evidence="2" type="ORF">L596_013934</name>
</gene>
<dbReference type="EMBL" id="AZBU02000003">
    <property type="protein sequence ID" value="TKR89895.1"/>
    <property type="molecule type" value="Genomic_DNA"/>
</dbReference>
<evidence type="ECO:0008006" key="4">
    <source>
        <dbReference type="Google" id="ProtNLM"/>
    </source>
</evidence>
<protein>
    <recommendedName>
        <fullName evidence="4">Secreted protein</fullName>
    </recommendedName>
</protein>
<dbReference type="AlphaFoldDB" id="A0A4V6A580"/>
<evidence type="ECO:0000313" key="2">
    <source>
        <dbReference type="EMBL" id="TKR89895.1"/>
    </source>
</evidence>
<evidence type="ECO:0000256" key="1">
    <source>
        <dbReference type="SAM" id="SignalP"/>
    </source>
</evidence>
<feature type="signal peptide" evidence="1">
    <location>
        <begin position="1"/>
        <end position="23"/>
    </location>
</feature>
<keyword evidence="1" id="KW-0732">Signal</keyword>
<reference evidence="2 3" key="1">
    <citation type="journal article" date="2015" name="Genome Biol.">
        <title>Comparative genomics of Steinernema reveals deeply conserved gene regulatory networks.</title>
        <authorList>
            <person name="Dillman A.R."/>
            <person name="Macchietto M."/>
            <person name="Porter C.F."/>
            <person name="Rogers A."/>
            <person name="Williams B."/>
            <person name="Antoshechkin I."/>
            <person name="Lee M.M."/>
            <person name="Goodwin Z."/>
            <person name="Lu X."/>
            <person name="Lewis E.E."/>
            <person name="Goodrich-Blair H."/>
            <person name="Stock S.P."/>
            <person name="Adams B.J."/>
            <person name="Sternberg P.W."/>
            <person name="Mortazavi A."/>
        </authorList>
    </citation>
    <scope>NUCLEOTIDE SEQUENCE [LARGE SCALE GENOMIC DNA]</scope>
    <source>
        <strain evidence="2 3">ALL</strain>
    </source>
</reference>
<organism evidence="2 3">
    <name type="scientific">Steinernema carpocapsae</name>
    <name type="common">Entomopathogenic nematode</name>
    <dbReference type="NCBI Taxonomy" id="34508"/>
    <lineage>
        <taxon>Eukaryota</taxon>
        <taxon>Metazoa</taxon>
        <taxon>Ecdysozoa</taxon>
        <taxon>Nematoda</taxon>
        <taxon>Chromadorea</taxon>
        <taxon>Rhabditida</taxon>
        <taxon>Tylenchina</taxon>
        <taxon>Panagrolaimomorpha</taxon>
        <taxon>Strongyloidoidea</taxon>
        <taxon>Steinernematidae</taxon>
        <taxon>Steinernema</taxon>
    </lineage>
</organism>
<dbReference type="Proteomes" id="UP000298663">
    <property type="component" value="Unassembled WGS sequence"/>
</dbReference>
<sequence length="104" mass="12160">MLHFTVAAIKFLLPPLLLHVKRTLHGSDRPSVDETKSVFRSSPFRRLVEVRLDRRFQECTCQCDKRRRLSLATFLELRHSRDKIKELNGGFSIVIGGDSRKRRL</sequence>